<evidence type="ECO:0000313" key="1">
    <source>
        <dbReference type="EMBL" id="GAA1709270.1"/>
    </source>
</evidence>
<gene>
    <name evidence="1" type="ORF">GCM10009765_68340</name>
</gene>
<dbReference type="InterPro" id="IPR036894">
    <property type="entry name" value="YbaB-like_sf"/>
</dbReference>
<reference evidence="1 2" key="1">
    <citation type="journal article" date="2019" name="Int. J. Syst. Evol. Microbiol.">
        <title>The Global Catalogue of Microorganisms (GCM) 10K type strain sequencing project: providing services to taxonomists for standard genome sequencing and annotation.</title>
        <authorList>
            <consortium name="The Broad Institute Genomics Platform"/>
            <consortium name="The Broad Institute Genome Sequencing Center for Infectious Disease"/>
            <person name="Wu L."/>
            <person name="Ma J."/>
        </authorList>
    </citation>
    <scope>NUCLEOTIDE SEQUENCE [LARGE SCALE GENOMIC DNA]</scope>
    <source>
        <strain evidence="1 2">JCM 14718</strain>
    </source>
</reference>
<dbReference type="Gene3D" id="3.30.1310.10">
    <property type="entry name" value="Nucleoid-associated protein YbaB-like domain"/>
    <property type="match status" value="1"/>
</dbReference>
<evidence type="ECO:0000313" key="2">
    <source>
        <dbReference type="Proteomes" id="UP001500618"/>
    </source>
</evidence>
<keyword evidence="2" id="KW-1185">Reference proteome</keyword>
<protein>
    <submittedName>
        <fullName evidence="1">Uncharacterized protein</fullName>
    </submittedName>
</protein>
<sequence>MAAIAESAESPDGLVAATVGECGELRSLWLDPRVYRNRDAAELAGDIQQTVRSAAALARRRAYEILEPDLPPGATVEDADLVFDPLLTAIDKITGTRTAAPPSCWRRA</sequence>
<name>A0ABN2IPQ2_9ACTN</name>
<proteinExistence type="predicted"/>
<comment type="caution">
    <text evidence="1">The sequence shown here is derived from an EMBL/GenBank/DDBJ whole genome shotgun (WGS) entry which is preliminary data.</text>
</comment>
<accession>A0ABN2IPQ2</accession>
<dbReference type="EMBL" id="BAAANY010000033">
    <property type="protein sequence ID" value="GAA1709270.1"/>
    <property type="molecule type" value="Genomic_DNA"/>
</dbReference>
<dbReference type="InterPro" id="IPR004401">
    <property type="entry name" value="YbaB/EbfC"/>
</dbReference>
<dbReference type="Pfam" id="PF02575">
    <property type="entry name" value="YbaB_DNA_bd"/>
    <property type="match status" value="1"/>
</dbReference>
<dbReference type="Proteomes" id="UP001500618">
    <property type="component" value="Unassembled WGS sequence"/>
</dbReference>
<organism evidence="1 2">
    <name type="scientific">Fodinicola feengrottensis</name>
    <dbReference type="NCBI Taxonomy" id="435914"/>
    <lineage>
        <taxon>Bacteria</taxon>
        <taxon>Bacillati</taxon>
        <taxon>Actinomycetota</taxon>
        <taxon>Actinomycetes</taxon>
        <taxon>Mycobacteriales</taxon>
        <taxon>Fodinicola</taxon>
    </lineage>
</organism>